<dbReference type="GO" id="GO:0009570">
    <property type="term" value="C:chloroplast stroma"/>
    <property type="evidence" value="ECO:0007669"/>
    <property type="project" value="UniProtKB-SubCell"/>
</dbReference>
<dbReference type="InterPro" id="IPR017932">
    <property type="entry name" value="GATase_2_dom"/>
</dbReference>
<evidence type="ECO:0000256" key="21">
    <source>
        <dbReference type="ARBA" id="ARBA00039085"/>
    </source>
</evidence>
<dbReference type="Gene3D" id="3.60.20.10">
    <property type="entry name" value="Glutamine Phosphoribosylpyrophosphate, subunit 1, domain 1"/>
    <property type="match status" value="1"/>
</dbReference>
<evidence type="ECO:0000256" key="17">
    <source>
        <dbReference type="ARBA" id="ARBA00023014"/>
    </source>
</evidence>
<comment type="pathway">
    <text evidence="6">Nitrogen metabolism.</text>
</comment>
<geneLocation type="chloroplast" evidence="27"/>
<dbReference type="Pfam" id="PF00310">
    <property type="entry name" value="GATase_2"/>
    <property type="match status" value="1"/>
</dbReference>
<dbReference type="InterPro" id="IPR036485">
    <property type="entry name" value="Glu_synth_asu_C_sf"/>
</dbReference>
<protein>
    <recommendedName>
        <fullName evidence="23">Ferredoxin-dependent glutamate synthase</fullName>
        <ecNumber evidence="21">1.4.7.1</ecNumber>
    </recommendedName>
    <alternativeName>
        <fullName evidence="24 25">Fd-GOGAT</fullName>
    </alternativeName>
</protein>
<evidence type="ECO:0000256" key="23">
    <source>
        <dbReference type="ARBA" id="ARBA00071531"/>
    </source>
</evidence>
<comment type="similarity">
    <text evidence="7">Belongs to the glutamate synthase family.</text>
</comment>
<gene>
    <name evidence="27" type="primary">gltB</name>
</gene>
<evidence type="ECO:0000259" key="26">
    <source>
        <dbReference type="PROSITE" id="PS51278"/>
    </source>
</evidence>
<feature type="domain" description="Glutamine amidotransferase type-2" evidence="26">
    <location>
        <begin position="27"/>
        <end position="422"/>
    </location>
</feature>
<dbReference type="GO" id="GO:0051538">
    <property type="term" value="F:3 iron, 4 sulfur cluster binding"/>
    <property type="evidence" value="ECO:0007669"/>
    <property type="project" value="UniProtKB-KW"/>
</dbReference>
<dbReference type="Gene3D" id="2.160.20.60">
    <property type="entry name" value="Glutamate synthase, alpha subunit, C-terminal domain"/>
    <property type="match status" value="1"/>
</dbReference>
<keyword evidence="17" id="KW-0411">Iron-sulfur</keyword>
<dbReference type="SUPFAM" id="SSF56235">
    <property type="entry name" value="N-terminal nucleophile aminohydrolases (Ntn hydrolases)"/>
    <property type="match status" value="1"/>
</dbReference>
<evidence type="ECO:0000256" key="1">
    <source>
        <dbReference type="ARBA" id="ARBA00001917"/>
    </source>
</evidence>
<evidence type="ECO:0000256" key="3">
    <source>
        <dbReference type="ARBA" id="ARBA00001974"/>
    </source>
</evidence>
<keyword evidence="9" id="KW-0028">Amino-acid biosynthesis</keyword>
<keyword evidence="18" id="KW-0314">Glutamate biosynthesis</keyword>
<evidence type="ECO:0000256" key="18">
    <source>
        <dbReference type="ARBA" id="ARBA00023164"/>
    </source>
</evidence>
<keyword evidence="12" id="KW-0479">Metal-binding</keyword>
<comment type="pathway">
    <text evidence="5">Energy metabolism; nitrogen metabolism.</text>
</comment>
<keyword evidence="27" id="KW-0934">Plastid</keyword>
<dbReference type="CDD" id="cd02808">
    <property type="entry name" value="GltS_FMN"/>
    <property type="match status" value="1"/>
</dbReference>
<keyword evidence="15" id="KW-0560">Oxidoreductase</keyword>
<evidence type="ECO:0000256" key="10">
    <source>
        <dbReference type="ARBA" id="ARBA00022630"/>
    </source>
</evidence>
<dbReference type="PANTHER" id="PTHR11938">
    <property type="entry name" value="FAD NADPH DEHYDROGENASE/OXIDOREDUCTASE"/>
    <property type="match status" value="1"/>
</dbReference>
<dbReference type="InterPro" id="IPR002932">
    <property type="entry name" value="Glu_synthdom"/>
</dbReference>
<accession>A0A1Z1ME06</accession>
<dbReference type="InterPro" id="IPR002489">
    <property type="entry name" value="Glu_synth_asu_C"/>
</dbReference>
<keyword evidence="11" id="KW-0288">FMN</keyword>
<evidence type="ECO:0000256" key="8">
    <source>
        <dbReference type="ARBA" id="ARBA00011245"/>
    </source>
</evidence>
<comment type="cofactor">
    <cofactor evidence="1">
        <name>FMN</name>
        <dbReference type="ChEBI" id="CHEBI:58210"/>
    </cofactor>
</comment>
<dbReference type="GO" id="GO:0016041">
    <property type="term" value="F:glutamate synthase (ferredoxin) activity"/>
    <property type="evidence" value="ECO:0007669"/>
    <property type="project" value="UniProtKB-EC"/>
</dbReference>
<dbReference type="EC" id="1.4.7.1" evidence="21"/>
<dbReference type="UniPathway" id="UPA00045"/>
<evidence type="ECO:0000256" key="25">
    <source>
        <dbReference type="ARBA" id="ARBA00083463"/>
    </source>
</evidence>
<organism evidence="27">
    <name type="scientific">Chondria sp.</name>
    <name type="common">in: red algae</name>
    <dbReference type="NCBI Taxonomy" id="1982705"/>
    <lineage>
        <taxon>Eukaryota</taxon>
        <taxon>Rhodophyta</taxon>
        <taxon>Florideophyceae</taxon>
        <taxon>Rhodymeniophycidae</taxon>
        <taxon>Ceramiales</taxon>
        <taxon>Rhodomelaceae</taxon>
        <taxon>Chondrieae</taxon>
        <taxon>Chondria</taxon>
    </lineage>
</organism>
<dbReference type="Pfam" id="PF01493">
    <property type="entry name" value="GXGXG"/>
    <property type="match status" value="1"/>
</dbReference>
<dbReference type="FunFam" id="3.20.20.70:FF:000084">
    <property type="entry name" value="Ferredoxin-dependent glutamate synthase, chloroplastic"/>
    <property type="match status" value="1"/>
</dbReference>
<evidence type="ECO:0000256" key="14">
    <source>
        <dbReference type="ARBA" id="ARBA00022962"/>
    </source>
</evidence>
<dbReference type="GO" id="GO:0019676">
    <property type="term" value="P:ammonia assimilation cycle"/>
    <property type="evidence" value="ECO:0007669"/>
    <property type="project" value="TreeGrafter"/>
</dbReference>
<dbReference type="Gene3D" id="3.20.20.70">
    <property type="entry name" value="Aldolase class I"/>
    <property type="match status" value="2"/>
</dbReference>
<dbReference type="SUPFAM" id="SSF51395">
    <property type="entry name" value="FMN-linked oxidoreductases"/>
    <property type="match status" value="1"/>
</dbReference>
<dbReference type="Pfam" id="PF04898">
    <property type="entry name" value="Glu_syn_central"/>
    <property type="match status" value="1"/>
</dbReference>
<evidence type="ECO:0000256" key="22">
    <source>
        <dbReference type="ARBA" id="ARBA00052339"/>
    </source>
</evidence>
<reference evidence="27" key="1">
    <citation type="journal article" date="2017" name="J. Phycol.">
        <title>Analysis of chloroplast genomes and a supermatrix inform reclassification of the Rhodomelaceae (Rhodophyta).</title>
        <authorList>
            <person name="Diaz-Tapia P."/>
            <person name="Maggs C.A."/>
            <person name="West J.A."/>
            <person name="Verbruggen H."/>
        </authorList>
    </citation>
    <scope>NUCLEOTIDE SEQUENCE</scope>
    <source>
        <strain evidence="27">PD745</strain>
    </source>
</reference>
<dbReference type="Pfam" id="PF01645">
    <property type="entry name" value="Glu_synthase"/>
    <property type="match status" value="1"/>
</dbReference>
<dbReference type="InterPro" id="IPR006982">
    <property type="entry name" value="Glu_synth_centr_N"/>
</dbReference>
<evidence type="ECO:0000256" key="24">
    <source>
        <dbReference type="ARBA" id="ARBA00080344"/>
    </source>
</evidence>
<dbReference type="GO" id="GO:0046872">
    <property type="term" value="F:metal ion binding"/>
    <property type="evidence" value="ECO:0007669"/>
    <property type="project" value="UniProtKB-KW"/>
</dbReference>
<keyword evidence="19" id="KW-0003">3Fe-4S</keyword>
<evidence type="ECO:0000256" key="12">
    <source>
        <dbReference type="ARBA" id="ARBA00022723"/>
    </source>
</evidence>
<dbReference type="PANTHER" id="PTHR11938:SF133">
    <property type="entry name" value="GLUTAMATE SYNTHASE (NADH)"/>
    <property type="match status" value="1"/>
</dbReference>
<keyword evidence="13" id="KW-0274">FAD</keyword>
<evidence type="ECO:0000313" key="27">
    <source>
        <dbReference type="EMBL" id="ARW64102.1"/>
    </source>
</evidence>
<evidence type="ECO:0000256" key="4">
    <source>
        <dbReference type="ARBA" id="ARBA00004470"/>
    </source>
</evidence>
<keyword evidence="14" id="KW-0315">Glutamine amidotransferase</keyword>
<evidence type="ECO:0000256" key="20">
    <source>
        <dbReference type="ARBA" id="ARBA00037928"/>
    </source>
</evidence>
<evidence type="ECO:0000256" key="13">
    <source>
        <dbReference type="ARBA" id="ARBA00022827"/>
    </source>
</evidence>
<proteinExistence type="inferred from homology"/>
<evidence type="ECO:0000256" key="2">
    <source>
        <dbReference type="ARBA" id="ARBA00001927"/>
    </source>
</evidence>
<keyword evidence="27" id="KW-0150">Chloroplast</keyword>
<dbReference type="CDD" id="cd00713">
    <property type="entry name" value="GltS"/>
    <property type="match status" value="1"/>
</dbReference>
<comment type="subunit">
    <text evidence="8">Monomer.</text>
</comment>
<comment type="catalytic activity">
    <reaction evidence="22">
        <text>2 oxidized [2Fe-2S]-[ferredoxin] + 2 L-glutamate = L-glutamine + 2 reduced [2Fe-2S]-[ferredoxin] + 2-oxoglutarate + 2 H(+)</text>
        <dbReference type="Rhea" id="RHEA:12128"/>
        <dbReference type="Rhea" id="RHEA-COMP:10000"/>
        <dbReference type="Rhea" id="RHEA-COMP:10001"/>
        <dbReference type="ChEBI" id="CHEBI:15378"/>
        <dbReference type="ChEBI" id="CHEBI:16810"/>
        <dbReference type="ChEBI" id="CHEBI:29985"/>
        <dbReference type="ChEBI" id="CHEBI:33737"/>
        <dbReference type="ChEBI" id="CHEBI:33738"/>
        <dbReference type="ChEBI" id="CHEBI:58359"/>
        <dbReference type="EC" id="1.4.7.1"/>
    </reaction>
</comment>
<keyword evidence="10" id="KW-0285">Flavoprotein</keyword>
<comment type="cofactor">
    <cofactor evidence="3">
        <name>FAD</name>
        <dbReference type="ChEBI" id="CHEBI:57692"/>
    </cofactor>
</comment>
<dbReference type="InterPro" id="IPR029055">
    <property type="entry name" value="Ntn_hydrolases_N"/>
</dbReference>
<evidence type="ECO:0000256" key="19">
    <source>
        <dbReference type="ARBA" id="ARBA00023291"/>
    </source>
</evidence>
<name>A0A1Z1ME06_9FLOR</name>
<dbReference type="GO" id="GO:0006537">
    <property type="term" value="P:glutamate biosynthetic process"/>
    <property type="evidence" value="ECO:0007669"/>
    <property type="project" value="UniProtKB-KW"/>
</dbReference>
<evidence type="ECO:0000256" key="15">
    <source>
        <dbReference type="ARBA" id="ARBA00023002"/>
    </source>
</evidence>
<comment type="subcellular location">
    <subcellularLocation>
        <location evidence="4">Plastid</location>
        <location evidence="4">Chloroplast stroma</location>
    </subcellularLocation>
</comment>
<evidence type="ECO:0000256" key="9">
    <source>
        <dbReference type="ARBA" id="ARBA00022605"/>
    </source>
</evidence>
<evidence type="ECO:0000256" key="7">
    <source>
        <dbReference type="ARBA" id="ARBA00009716"/>
    </source>
</evidence>
<dbReference type="FunFam" id="3.60.20.10:FF:000001">
    <property type="entry name" value="Glutamate synthase, large subunit"/>
    <property type="match status" value="1"/>
</dbReference>
<keyword evidence="16" id="KW-0408">Iron</keyword>
<dbReference type="InterPro" id="IPR050711">
    <property type="entry name" value="ET-N_metabolism_enzyme"/>
</dbReference>
<comment type="cofactor">
    <cofactor evidence="2">
        <name>[3Fe-4S] cluster</name>
        <dbReference type="ChEBI" id="CHEBI:21137"/>
    </cofactor>
</comment>
<evidence type="ECO:0000256" key="5">
    <source>
        <dbReference type="ARBA" id="ARBA00004802"/>
    </source>
</evidence>
<comment type="pathway">
    <text evidence="20">Amino-acid biosynthesis; L-glutamate biosynthesis via GLT pathway; L-glutamate from 2-oxoglutarate and L-glutamine (ferredoxin route): step 1/1.</text>
</comment>
<dbReference type="PROSITE" id="PS51278">
    <property type="entry name" value="GATASE_TYPE_2"/>
    <property type="match status" value="1"/>
</dbReference>
<dbReference type="SUPFAM" id="SSF69336">
    <property type="entry name" value="Alpha subunit of glutamate synthase, C-terminal domain"/>
    <property type="match status" value="1"/>
</dbReference>
<dbReference type="EMBL" id="MF101431">
    <property type="protein sequence ID" value="ARW64102.1"/>
    <property type="molecule type" value="Genomic_DNA"/>
</dbReference>
<dbReference type="NCBIfam" id="NF008730">
    <property type="entry name" value="PRK11750.1"/>
    <property type="match status" value="1"/>
</dbReference>
<evidence type="ECO:0000256" key="11">
    <source>
        <dbReference type="ARBA" id="ARBA00022643"/>
    </source>
</evidence>
<sequence>MQISRNFTCKLSQVLGIPSVVDERDACGVGFVAQINHQPSYKIVKQALHALNCMEHRGGCSADRESGDGAGITTQIPWNLLKHEQASLVFNSNKIPAVAMLFLSRQHKKYIKSIFSWILSENHFNIVGWREVPVNSNILGNNSLKNEPYIMQCIVESGNFKDCDIDRALYIIRKKIERVISNTNKNIYKNFYICSFSSQTIVYKGMLRSEALSSYYLDLINSLYHSNFALYHRRFSTNTMPKWSLAQPMRLMAHNGEINTLLGNLNWTKSREPLFSMGNWSKYSSSLAPIVNFNDSDSANLDAILELLVKSGKTPEESLMILIPEAYSNQPFLSSSPEVVDFYKYYDNLQEPWDGPALVVFSDGRTVGATLDRNGLRPARYLITRDGLICLSSETGILEIDNSNVLTKGRLGPGQMFSVDLINKTVMDNFSIKQQISKKLPYKQWLLDYQIKVVNQPYCTDYSFNQVDMTRLHTAFGYSNEDVELVIEHMASSAKEPTFCMGDDIPLAILSNKAHLIYDYFKQRFAQVTNPAIDPLRESLVMSLVTHLGPKGNFLDPSKEMAQSIQIDSPIINENELVLISKSCFNVSRVSTFFPVSSSTKSFDEQIDLICQSCVQDIQGGAQLIIVSDRIESLTIESVFIPPLLVVGALHHYLIKVNLRYKVSIIVETGQCWNTHHFACLIGYGASAICPYLAFLTVRQWWQNPKTKKFMANGKLSQITIEQSQQNYRSAIEKGLLKILSKMGICLISSYHGAQIFEILGLGSEIVDKCFLNTTSRLSGMNSIEFFTHSLAIYKSAFITELPKKLPNLGYVQYRPGAEYHVNNPEMSKTLHKAVRNTDIGLYNKYKSLLNQRVPTNLRDLLLLKSSIQSIDISQVEPIESILKRFCTGGMSLGALSRETHETLAVAMNRIGGKSNSGEGGEDPIRFKKITDIDSSGISSTFMHLKGLRNNDIANSSIKQIASGRFGVTPEYLVNAKQLEIKIAQGAKPGEGGQLPGKKVSPYIATLRNCKPGVTLISPPPHHDIYSIEDLAQLIFDLHQINPHAQVSVKLVASVGIGTIAAGVAKGNADVIQISGHDGGTGASPLSSIKHAGIPWELGLTEVHKTLVENNLRDRVVLRVDGGLRTGKDIILSALMGAEEFGFGTVAMIATGCVMARICHTNNCPVGVATQRQDLRNRYPGIPADLVNFFLFIAQEVREILAALGYRSLKDIIGLKQLLAYDFSQVTKTKNLNLDILLADSDINANLKFHTKIHSNGKVLDDYLLYDCNFLDAINTHVNTSKNIKILNTDRCVGARISGIIAKTHGRENFKGNLQVNFTGVAGQSFGAFISNGMYLNLTGEANDYVGKGMNGGEIIIAPYPENRANASQYAIIGNTCLYGSTGGYLFVNGQAGERFAVRNSAANAVIEGVGDHACEYMTGGIVIVLGSSGRNIGAGMTGGLAYFMDEYSDLCNKVNSEIVEIQQVVTKEAEEQLFSLIELYEIKTKSIRASYILENWAKYLPLFKQIVPPSEKKTAFTDIEYSSYSNIAQ</sequence>
<evidence type="ECO:0000256" key="6">
    <source>
        <dbReference type="ARBA" id="ARBA00004909"/>
    </source>
</evidence>
<dbReference type="InterPro" id="IPR013785">
    <property type="entry name" value="Aldolase_TIM"/>
</dbReference>
<evidence type="ECO:0000256" key="16">
    <source>
        <dbReference type="ARBA" id="ARBA00023004"/>
    </source>
</evidence>